<evidence type="ECO:0000259" key="1">
    <source>
        <dbReference type="PROSITE" id="PS50011"/>
    </source>
</evidence>
<dbReference type="InterPro" id="IPR051681">
    <property type="entry name" value="Ser/Thr_Kinases-Pseudokinases"/>
</dbReference>
<dbReference type="EMBL" id="JEMT01027219">
    <property type="protein sequence ID" value="EXX57852.1"/>
    <property type="molecule type" value="Genomic_DNA"/>
</dbReference>
<sequence length="491" mass="57022">MEEFMLTDDVVKQIKDFDHRYLTEEQSLLIDKLILNEELKERYKKNGLCKECKQPNTFYSSNFSIWCMSCNAKNFQQNFKNWTSGNYEVDKFIQKTQLKANNFREVLEWIEYDRFENIEYLAKGGFGTIYKAIWKDGWIKSWDFENNKWTRSKYYCEQYENFPVVLKCLHNSQDITSDFLREIEAHVILSEHTGSNIAWCLGITKNPESRNFMIVMGYVINGSLRQHLNNSFNSTKWSGKFDTLLKIAQGLVYIHRKGLVHRDFHCGNILRSGHSIFITDLGLCRPANIKSSQNECKELYGVLPYVAPEVLRGKGYTQESDIYGFGIIAYEVCTGLPPYHDITHDKFLAISICQGLRPKSNYKIPQLILNIIKQCWDADPLKRPKANELYDLLNNLCRPSYLSSHEIDEQVEEAEKINEKLTSSSSLYTGPTLSYTTNPQAVYTSRLLDFKNLPEPKNAIDNKDDDNSFGEYSESIEAIDFTKLDLGTYIH</sequence>
<dbReference type="PANTHER" id="PTHR44329">
    <property type="entry name" value="SERINE/THREONINE-PROTEIN KINASE TNNI3K-RELATED"/>
    <property type="match status" value="1"/>
</dbReference>
<dbReference type="SUPFAM" id="SSF56112">
    <property type="entry name" value="Protein kinase-like (PK-like)"/>
    <property type="match status" value="1"/>
</dbReference>
<dbReference type="Pfam" id="PF07714">
    <property type="entry name" value="PK_Tyr_Ser-Thr"/>
    <property type="match status" value="1"/>
</dbReference>
<dbReference type="InterPro" id="IPR011009">
    <property type="entry name" value="Kinase-like_dom_sf"/>
</dbReference>
<protein>
    <submittedName>
        <fullName evidence="2">Cdc15p</fullName>
    </submittedName>
</protein>
<dbReference type="InterPro" id="IPR000719">
    <property type="entry name" value="Prot_kinase_dom"/>
</dbReference>
<dbReference type="Proteomes" id="UP000022910">
    <property type="component" value="Unassembled WGS sequence"/>
</dbReference>
<dbReference type="GO" id="GO:0005524">
    <property type="term" value="F:ATP binding"/>
    <property type="evidence" value="ECO:0007669"/>
    <property type="project" value="InterPro"/>
</dbReference>
<dbReference type="AlphaFoldDB" id="A0A015IKZ9"/>
<dbReference type="HOGENOM" id="CLU_000288_7_34_1"/>
<proteinExistence type="predicted"/>
<dbReference type="OrthoDB" id="346907at2759"/>
<accession>A0A015IKZ9</accession>
<reference evidence="2 3" key="1">
    <citation type="submission" date="2014-02" db="EMBL/GenBank/DDBJ databases">
        <title>Single nucleus genome sequencing reveals high similarity among nuclei of an endomycorrhizal fungus.</title>
        <authorList>
            <person name="Lin K."/>
            <person name="Geurts R."/>
            <person name="Zhang Z."/>
            <person name="Limpens E."/>
            <person name="Saunders D.G."/>
            <person name="Mu D."/>
            <person name="Pang E."/>
            <person name="Cao H."/>
            <person name="Cha H."/>
            <person name="Lin T."/>
            <person name="Zhou Q."/>
            <person name="Shang Y."/>
            <person name="Li Y."/>
            <person name="Ivanov S."/>
            <person name="Sharma T."/>
            <person name="Velzen R.V."/>
            <person name="Ruijter N.D."/>
            <person name="Aanen D.K."/>
            <person name="Win J."/>
            <person name="Kamoun S."/>
            <person name="Bisseling T."/>
            <person name="Huang S."/>
        </authorList>
    </citation>
    <scope>NUCLEOTIDE SEQUENCE [LARGE SCALE GENOMIC DNA]</scope>
    <source>
        <strain evidence="3">DAOM197198w</strain>
    </source>
</reference>
<evidence type="ECO:0000313" key="3">
    <source>
        <dbReference type="Proteomes" id="UP000022910"/>
    </source>
</evidence>
<dbReference type="InterPro" id="IPR001245">
    <property type="entry name" value="Ser-Thr/Tyr_kinase_cat_dom"/>
</dbReference>
<feature type="domain" description="Protein kinase" evidence="1">
    <location>
        <begin position="115"/>
        <end position="402"/>
    </location>
</feature>
<dbReference type="GO" id="GO:0004674">
    <property type="term" value="F:protein serine/threonine kinase activity"/>
    <property type="evidence" value="ECO:0007669"/>
    <property type="project" value="TreeGrafter"/>
</dbReference>
<evidence type="ECO:0000313" key="2">
    <source>
        <dbReference type="EMBL" id="EXX57852.1"/>
    </source>
</evidence>
<organism evidence="2 3">
    <name type="scientific">Rhizophagus irregularis (strain DAOM 197198w)</name>
    <name type="common">Glomus intraradices</name>
    <dbReference type="NCBI Taxonomy" id="1432141"/>
    <lineage>
        <taxon>Eukaryota</taxon>
        <taxon>Fungi</taxon>
        <taxon>Fungi incertae sedis</taxon>
        <taxon>Mucoromycota</taxon>
        <taxon>Glomeromycotina</taxon>
        <taxon>Glomeromycetes</taxon>
        <taxon>Glomerales</taxon>
        <taxon>Glomeraceae</taxon>
        <taxon>Rhizophagus</taxon>
    </lineage>
</organism>
<dbReference type="PROSITE" id="PS50011">
    <property type="entry name" value="PROTEIN_KINASE_DOM"/>
    <property type="match status" value="1"/>
</dbReference>
<gene>
    <name evidence="2" type="ORF">RirG_203320</name>
</gene>
<name>A0A015IKZ9_RHIIW</name>
<comment type="caution">
    <text evidence="2">The sequence shown here is derived from an EMBL/GenBank/DDBJ whole genome shotgun (WGS) entry which is preliminary data.</text>
</comment>
<dbReference type="PRINTS" id="PR00109">
    <property type="entry name" value="TYRKINASE"/>
</dbReference>
<dbReference type="Gene3D" id="1.10.510.10">
    <property type="entry name" value="Transferase(Phosphotransferase) domain 1"/>
    <property type="match status" value="1"/>
</dbReference>
<keyword evidence="3" id="KW-1185">Reference proteome</keyword>